<dbReference type="EMBL" id="KL584707">
    <property type="protein sequence ID" value="KEQ74165.1"/>
    <property type="molecule type" value="Genomic_DNA"/>
</dbReference>
<dbReference type="InterPro" id="IPR035451">
    <property type="entry name" value="Ada-like_dom_sf"/>
</dbReference>
<dbReference type="InterPro" id="IPR004026">
    <property type="entry name" value="Ada_DNA_repair_Zn-bd"/>
</dbReference>
<dbReference type="OrthoDB" id="2447880at2759"/>
<reference evidence="7 8" key="1">
    <citation type="journal article" date="2014" name="BMC Genomics">
        <title>Genome sequencing of four Aureobasidium pullulans varieties: biotechnological potential, stress tolerance, and description of new species.</title>
        <authorList>
            <person name="Gostin Ar C."/>
            <person name="Ohm R.A."/>
            <person name="Kogej T."/>
            <person name="Sonjak S."/>
            <person name="Turk M."/>
            <person name="Zajc J."/>
            <person name="Zalar P."/>
            <person name="Grube M."/>
            <person name="Sun H."/>
            <person name="Han J."/>
            <person name="Sharma A."/>
            <person name="Chiniquy J."/>
            <person name="Ngan C.Y."/>
            <person name="Lipzen A."/>
            <person name="Barry K."/>
            <person name="Grigoriev I.V."/>
            <person name="Gunde-Cimerman N."/>
        </authorList>
    </citation>
    <scope>NUCLEOTIDE SEQUENCE [LARGE SCALE GENOMIC DNA]</scope>
    <source>
        <strain evidence="7 8">CBS 147.97</strain>
    </source>
</reference>
<dbReference type="HOGENOM" id="CLU_000445_81_3_1"/>
<dbReference type="RefSeq" id="XP_013428365.1">
    <property type="nucleotide sequence ID" value="XM_013572911.1"/>
</dbReference>
<dbReference type="GO" id="GO:0032259">
    <property type="term" value="P:methylation"/>
    <property type="evidence" value="ECO:0007669"/>
    <property type="project" value="UniProtKB-KW"/>
</dbReference>
<dbReference type="GO" id="GO:0008270">
    <property type="term" value="F:zinc ion binding"/>
    <property type="evidence" value="ECO:0007669"/>
    <property type="project" value="InterPro"/>
</dbReference>
<keyword evidence="4" id="KW-0010">Activator</keyword>
<keyword evidence="3" id="KW-0805">Transcription regulation</keyword>
<keyword evidence="5" id="KW-0804">Transcription</keyword>
<comment type="cofactor">
    <cofactor evidence="1">
        <name>Zn(2+)</name>
        <dbReference type="ChEBI" id="CHEBI:29105"/>
    </cofactor>
</comment>
<dbReference type="Gene3D" id="1.10.10.60">
    <property type="entry name" value="Homeodomain-like"/>
    <property type="match status" value="1"/>
</dbReference>
<dbReference type="GO" id="GO:0043565">
    <property type="term" value="F:sequence-specific DNA binding"/>
    <property type="evidence" value="ECO:0007669"/>
    <property type="project" value="InterPro"/>
</dbReference>
<evidence type="ECO:0000256" key="1">
    <source>
        <dbReference type="ARBA" id="ARBA00001947"/>
    </source>
</evidence>
<dbReference type="Pfam" id="PF00165">
    <property type="entry name" value="HTH_AraC"/>
    <property type="match status" value="1"/>
</dbReference>
<evidence type="ECO:0000313" key="7">
    <source>
        <dbReference type="EMBL" id="KEQ74165.1"/>
    </source>
</evidence>
<evidence type="ECO:0000256" key="3">
    <source>
        <dbReference type="ARBA" id="ARBA00023015"/>
    </source>
</evidence>
<dbReference type="Proteomes" id="UP000027730">
    <property type="component" value="Unassembled WGS sequence"/>
</dbReference>
<gene>
    <name evidence="7" type="ORF">M436DRAFT_25395</name>
</gene>
<evidence type="ECO:0000313" key="8">
    <source>
        <dbReference type="Proteomes" id="UP000027730"/>
    </source>
</evidence>
<sequence>MEDASRWQAVRTRDPLAHCSFVYAVTTTRIYCRPTCPARLARRANVVFYHNSTAADKDNFRPCKRCSPDKDSNTLERRHRTAIKQACDTIRQNSGVCEPEDIARKLGFSPRYFHGLFKRQTGLTPTQF</sequence>
<proteinExistence type="predicted"/>
<feature type="domain" description="HTH araC/xylS-type" evidence="6">
    <location>
        <begin position="101"/>
        <end position="128"/>
    </location>
</feature>
<dbReference type="InterPro" id="IPR018060">
    <property type="entry name" value="HTH_AraC"/>
</dbReference>
<dbReference type="GO" id="GO:0008168">
    <property type="term" value="F:methyltransferase activity"/>
    <property type="evidence" value="ECO:0007669"/>
    <property type="project" value="UniProtKB-KW"/>
</dbReference>
<feature type="non-terminal residue" evidence="7">
    <location>
        <position position="128"/>
    </location>
</feature>
<evidence type="ECO:0000256" key="5">
    <source>
        <dbReference type="ARBA" id="ARBA00023163"/>
    </source>
</evidence>
<keyword evidence="2" id="KW-0808">Transferase</keyword>
<dbReference type="GeneID" id="25408141"/>
<name>A0A074WM37_9PEZI</name>
<dbReference type="SUPFAM" id="SSF57884">
    <property type="entry name" value="Ada DNA repair protein, N-terminal domain (N-Ada 10)"/>
    <property type="match status" value="1"/>
</dbReference>
<evidence type="ECO:0000259" key="6">
    <source>
        <dbReference type="PROSITE" id="PS01124"/>
    </source>
</evidence>
<keyword evidence="2" id="KW-0489">Methyltransferase</keyword>
<protein>
    <recommendedName>
        <fullName evidence="6">HTH araC/xylS-type domain-containing protein</fullName>
    </recommendedName>
</protein>
<dbReference type="STRING" id="1043004.A0A074WM37"/>
<dbReference type="Pfam" id="PF02805">
    <property type="entry name" value="Ada_Zn_binding"/>
    <property type="match status" value="1"/>
</dbReference>
<evidence type="ECO:0000256" key="2">
    <source>
        <dbReference type="ARBA" id="ARBA00022603"/>
    </source>
</evidence>
<accession>A0A074WM37</accession>
<organism evidence="7 8">
    <name type="scientific">Aureobasidium namibiae CBS 147.97</name>
    <dbReference type="NCBI Taxonomy" id="1043004"/>
    <lineage>
        <taxon>Eukaryota</taxon>
        <taxon>Fungi</taxon>
        <taxon>Dikarya</taxon>
        <taxon>Ascomycota</taxon>
        <taxon>Pezizomycotina</taxon>
        <taxon>Dothideomycetes</taxon>
        <taxon>Dothideomycetidae</taxon>
        <taxon>Dothideales</taxon>
        <taxon>Saccotheciaceae</taxon>
        <taxon>Aureobasidium</taxon>
    </lineage>
</organism>
<dbReference type="InterPro" id="IPR009057">
    <property type="entry name" value="Homeodomain-like_sf"/>
</dbReference>
<dbReference type="AlphaFoldDB" id="A0A074WM37"/>
<dbReference type="GO" id="GO:0006281">
    <property type="term" value="P:DNA repair"/>
    <property type="evidence" value="ECO:0007669"/>
    <property type="project" value="InterPro"/>
</dbReference>
<dbReference type="PROSITE" id="PS01124">
    <property type="entry name" value="HTH_ARAC_FAMILY_2"/>
    <property type="match status" value="1"/>
</dbReference>
<dbReference type="GO" id="GO:0003700">
    <property type="term" value="F:DNA-binding transcription factor activity"/>
    <property type="evidence" value="ECO:0007669"/>
    <property type="project" value="InterPro"/>
</dbReference>
<evidence type="ECO:0000256" key="4">
    <source>
        <dbReference type="ARBA" id="ARBA00023159"/>
    </source>
</evidence>
<dbReference type="Gene3D" id="3.40.10.10">
    <property type="entry name" value="DNA Methylphosphotriester Repair Domain"/>
    <property type="match status" value="1"/>
</dbReference>
<dbReference type="SUPFAM" id="SSF46689">
    <property type="entry name" value="Homeodomain-like"/>
    <property type="match status" value="1"/>
</dbReference>
<keyword evidence="8" id="KW-1185">Reference proteome</keyword>